<dbReference type="Proteomes" id="UP001652564">
    <property type="component" value="Unassembled WGS sequence"/>
</dbReference>
<evidence type="ECO:0000256" key="1">
    <source>
        <dbReference type="ARBA" id="ARBA00004167"/>
    </source>
</evidence>
<dbReference type="RefSeq" id="WP_263739750.1">
    <property type="nucleotide sequence ID" value="NZ_JAOWKZ010000002.1"/>
</dbReference>
<dbReference type="EMBL" id="JAOWKZ010000002">
    <property type="protein sequence ID" value="MCV2872570.1"/>
    <property type="molecule type" value="Genomic_DNA"/>
</dbReference>
<evidence type="ECO:0000256" key="2">
    <source>
        <dbReference type="ARBA" id="ARBA00022692"/>
    </source>
</evidence>
<evidence type="ECO:0000256" key="5">
    <source>
        <dbReference type="SAM" id="SignalP"/>
    </source>
</evidence>
<evidence type="ECO:0000313" key="8">
    <source>
        <dbReference type="Proteomes" id="UP001652564"/>
    </source>
</evidence>
<name>A0ABT2ZN62_9RHOB</name>
<organism evidence="7 8">
    <name type="scientific">Albidovulum litorale</name>
    <dbReference type="NCBI Taxonomy" id="2984134"/>
    <lineage>
        <taxon>Bacteria</taxon>
        <taxon>Pseudomonadati</taxon>
        <taxon>Pseudomonadota</taxon>
        <taxon>Alphaproteobacteria</taxon>
        <taxon>Rhodobacterales</taxon>
        <taxon>Paracoccaceae</taxon>
        <taxon>Albidovulum</taxon>
    </lineage>
</organism>
<gene>
    <name evidence="7" type="ORF">OEZ71_09690</name>
</gene>
<feature type="domain" description="Translocation and assembly module TamB C-terminal" evidence="6">
    <location>
        <begin position="835"/>
        <end position="1179"/>
    </location>
</feature>
<dbReference type="PANTHER" id="PTHR36985">
    <property type="entry name" value="TRANSLOCATION AND ASSEMBLY MODULE SUBUNIT TAMB"/>
    <property type="match status" value="1"/>
</dbReference>
<dbReference type="Pfam" id="PF04357">
    <property type="entry name" value="TamB"/>
    <property type="match status" value="1"/>
</dbReference>
<keyword evidence="2" id="KW-0812">Transmembrane</keyword>
<dbReference type="PANTHER" id="PTHR36985:SF1">
    <property type="entry name" value="TRANSLOCATION AND ASSEMBLY MODULE SUBUNIT TAMB"/>
    <property type="match status" value="1"/>
</dbReference>
<keyword evidence="5" id="KW-0732">Signal</keyword>
<sequence>MRRLLLLVILCLMPIFAVAQDSSDEDRDFLTGLLEDNLSGVGRSVRITGFTGALSSRATFDEMTIADKDGVWLTIRDGALSWNRRALLGGRIEIAELTAEEIDLPRRPVAEGPAAEAKGFSLPDLPVSVSIGTLRVNRVVMGEPLFGAAAEVSLKGTAALESGEGSTELTVARIDGRRGTVSLTGSYSNTTRKATLDLLVAEGADGIAANLINLPGVPSIELAIHGSGVLDDFRTDIALTTDGTPRLNGRITFLSEETENDRMEHRFAANISGDIAPLFLPEYQEFFGTDISLDAEGQRLPSGQLDLTRLVLDSRGVDLTGSLSLAPDNLPIRAAMTARIGLVDGSHVLLPLPGEKTLVRTADLTFRYASARGDGWKLAGVVSGLKRDDLAIDTLKLDGSGRIARGGQAGVVAARAGGTVSFDAEGVRPADQAIAKALGSRLSGRAVFHWLKGTPLRIPVLDVTGDGYGAGGGLSVTGPDDGMTVSGDLAADVADMGRFSDLANRPLGGSAALNVSGSAGILSGLLDLEGSIEGRDLSAGQAELDRLLAGLARVTASVRRDTEGTEIRRLDIRATTLTAEASGWLRTGGSDLKATLDFTDLSVLGPNYRGALAATATLNQTGDLRHITLEGTGAELGIGQEIVDKLLRGKSELSLVADEERGKVRLDIFRLSNPQLSLDAEGLIEDEERHVDVSARLNDMALIAAGFPGPLTTGGRVTETTSGYDIDIDATGPGATSAQINGTIAGDFASGDLAISGGAQSAILNPFLAPRNITGPIAFDLRLDGPPRLSSLSGRVGISGGRLVAPTFGIEFENLDLNADLANSSASLAGAATVRGGGRVELSGPVALTTPFNGDLAIRLSGVSLRDPDLYETTVDGNVAIRGPFRSGADIVGAVTLGRTEIRVPSTGLGTTTAIQGIAHVNEPSAVRVTRQRAGIDGDGKTKRDRGPVYGINLTISAPGRIFVRGRGLDAEMDGNLSLGGTTADIIPAGQFNLVRGRLDILGKRFTIDEGLVQLQGELTPYIRFAASTKSEGITATIVIEGEASQPEIHFVSAPELPEEEVVAHLLFGRSLTNLSPFQAAQLASAIATLAGKGGEGVVSKLRGSFGLDDLDVTTDADGTAALRAGKYVSEKVYTDVTVGGEGKTELNLNLDVRPGVTLRGTLESDGGTGIGLFYEKDY</sequence>
<accession>A0ABT2ZN62</accession>
<comment type="caution">
    <text evidence="7">The sequence shown here is derived from an EMBL/GenBank/DDBJ whole genome shotgun (WGS) entry which is preliminary data.</text>
</comment>
<keyword evidence="3" id="KW-1133">Transmembrane helix</keyword>
<evidence type="ECO:0000259" key="6">
    <source>
        <dbReference type="Pfam" id="PF04357"/>
    </source>
</evidence>
<feature type="signal peptide" evidence="5">
    <location>
        <begin position="1"/>
        <end position="19"/>
    </location>
</feature>
<reference evidence="7 8" key="1">
    <citation type="submission" date="2022-10" db="EMBL/GenBank/DDBJ databases">
        <title>Defluviimonas sp. nov., isolated from ocean surface sediments.</title>
        <authorList>
            <person name="He W."/>
            <person name="Wang L."/>
            <person name="Zhang D.-F."/>
        </authorList>
    </citation>
    <scope>NUCLEOTIDE SEQUENCE [LARGE SCALE GENOMIC DNA]</scope>
    <source>
        <strain evidence="7 8">WL0050</strain>
    </source>
</reference>
<feature type="chain" id="PRO_5047136535" evidence="5">
    <location>
        <begin position="20"/>
        <end position="1179"/>
    </location>
</feature>
<dbReference type="InterPro" id="IPR007452">
    <property type="entry name" value="TamB_C"/>
</dbReference>
<evidence type="ECO:0000256" key="3">
    <source>
        <dbReference type="ARBA" id="ARBA00022989"/>
    </source>
</evidence>
<comment type="subcellular location">
    <subcellularLocation>
        <location evidence="1">Membrane</location>
        <topology evidence="1">Single-pass membrane protein</topology>
    </subcellularLocation>
</comment>
<protein>
    <submittedName>
        <fullName evidence="7">Translocation/assembly module TamB domain-containing protein</fullName>
    </submittedName>
</protein>
<evidence type="ECO:0000313" key="7">
    <source>
        <dbReference type="EMBL" id="MCV2872570.1"/>
    </source>
</evidence>
<keyword evidence="8" id="KW-1185">Reference proteome</keyword>
<evidence type="ECO:0000256" key="4">
    <source>
        <dbReference type="ARBA" id="ARBA00023136"/>
    </source>
</evidence>
<proteinExistence type="predicted"/>
<keyword evidence="4" id="KW-0472">Membrane</keyword>